<sequence length="76" mass="8587">MKHRLEVLAGKKKAKCSCGGWKYGSLKNDPKKALADVEKEHAKHAALWVNGIYQKPAAKPKKKPLKKKPARKRKNK</sequence>
<protein>
    <submittedName>
        <fullName evidence="2">Uncharacterized protein</fullName>
    </submittedName>
</protein>
<proteinExistence type="predicted"/>
<reference evidence="2" key="1">
    <citation type="journal article" date="2015" name="Nature">
        <title>Complex archaea that bridge the gap between prokaryotes and eukaryotes.</title>
        <authorList>
            <person name="Spang A."/>
            <person name="Saw J.H."/>
            <person name="Jorgensen S.L."/>
            <person name="Zaremba-Niedzwiedzka K."/>
            <person name="Martijn J."/>
            <person name="Lind A.E."/>
            <person name="van Eijk R."/>
            <person name="Schleper C."/>
            <person name="Guy L."/>
            <person name="Ettema T.J."/>
        </authorList>
    </citation>
    <scope>NUCLEOTIDE SEQUENCE</scope>
</reference>
<accession>A0A0F9RZ86</accession>
<evidence type="ECO:0000256" key="1">
    <source>
        <dbReference type="SAM" id="MobiDB-lite"/>
    </source>
</evidence>
<comment type="caution">
    <text evidence="2">The sequence shown here is derived from an EMBL/GenBank/DDBJ whole genome shotgun (WGS) entry which is preliminary data.</text>
</comment>
<feature type="region of interest" description="Disordered" evidence="1">
    <location>
        <begin position="54"/>
        <end position="76"/>
    </location>
</feature>
<name>A0A0F9RZ86_9ZZZZ</name>
<dbReference type="AlphaFoldDB" id="A0A0F9RZ86"/>
<evidence type="ECO:0000313" key="2">
    <source>
        <dbReference type="EMBL" id="KKN22448.1"/>
    </source>
</evidence>
<organism evidence="2">
    <name type="scientific">marine sediment metagenome</name>
    <dbReference type="NCBI Taxonomy" id="412755"/>
    <lineage>
        <taxon>unclassified sequences</taxon>
        <taxon>metagenomes</taxon>
        <taxon>ecological metagenomes</taxon>
    </lineage>
</organism>
<gene>
    <name evidence="2" type="ORF">LCGC14_0914980</name>
</gene>
<feature type="compositionally biased region" description="Basic residues" evidence="1">
    <location>
        <begin position="58"/>
        <end position="76"/>
    </location>
</feature>
<dbReference type="EMBL" id="LAZR01003060">
    <property type="protein sequence ID" value="KKN22448.1"/>
    <property type="molecule type" value="Genomic_DNA"/>
</dbReference>